<dbReference type="InterPro" id="IPR053745">
    <property type="entry name" value="Viral_Tail_Comp_sf"/>
</dbReference>
<name>A0A6N8SNH4_9HYPH</name>
<gene>
    <name evidence="1" type="ORF">GR138_26765</name>
</gene>
<dbReference type="Proteomes" id="UP000435802">
    <property type="component" value="Unassembled WGS sequence"/>
</dbReference>
<sequence length="137" mass="14756">MTPELALQKAVRARLIAETSVISLVPAASILDRNERPAPSPSIVIGEGQSVDEGNSIGRTLTRVYMDLHIWKREPSTEGVKAIAGAIRTAIQKANLPLDPGFHCVDCHVQTVRSLRDPDGETSHAIVTVKALVQEVS</sequence>
<dbReference type="InterPro" id="IPR021508">
    <property type="entry name" value="Gp17-like"/>
</dbReference>
<organism evidence="1 2">
    <name type="scientific">Shinella kummerowiae</name>
    <dbReference type="NCBI Taxonomy" id="417745"/>
    <lineage>
        <taxon>Bacteria</taxon>
        <taxon>Pseudomonadati</taxon>
        <taxon>Pseudomonadota</taxon>
        <taxon>Alphaproteobacteria</taxon>
        <taxon>Hyphomicrobiales</taxon>
        <taxon>Rhizobiaceae</taxon>
        <taxon>Shinella</taxon>
    </lineage>
</organism>
<comment type="caution">
    <text evidence="1">The sequence shown here is derived from an EMBL/GenBank/DDBJ whole genome shotgun (WGS) entry which is preliminary data.</text>
</comment>
<dbReference type="EMBL" id="WUMK01000012">
    <property type="protein sequence ID" value="MXN48806.1"/>
    <property type="molecule type" value="Genomic_DNA"/>
</dbReference>
<keyword evidence="2" id="KW-1185">Reference proteome</keyword>
<reference evidence="1 2" key="1">
    <citation type="submission" date="2019-12" db="EMBL/GenBank/DDBJ databases">
        <title>Shinella kummerowiae sp. nov., a symbiotic bacterium isolated from root nodules of the herbal legume Kummerowia stipulacea.</title>
        <authorList>
            <person name="Gao J."/>
        </authorList>
    </citation>
    <scope>NUCLEOTIDE SEQUENCE [LARGE SCALE GENOMIC DNA]</scope>
    <source>
        <strain evidence="1 2">CCBAU 25048</strain>
    </source>
</reference>
<dbReference type="Pfam" id="PF11367">
    <property type="entry name" value="Tail_completion_gp17"/>
    <property type="match status" value="1"/>
</dbReference>
<dbReference type="OrthoDB" id="7630456at2"/>
<protein>
    <submittedName>
        <fullName evidence="1">DUF3168 domain-containing protein</fullName>
    </submittedName>
</protein>
<dbReference type="AlphaFoldDB" id="A0A6N8SNH4"/>
<proteinExistence type="predicted"/>
<evidence type="ECO:0000313" key="2">
    <source>
        <dbReference type="Proteomes" id="UP000435802"/>
    </source>
</evidence>
<dbReference type="RefSeq" id="WP_160862298.1">
    <property type="nucleotide sequence ID" value="NZ_WUMK01000012.1"/>
</dbReference>
<dbReference type="Gene3D" id="3.30.2000.30">
    <property type="match status" value="1"/>
</dbReference>
<accession>A0A6N8SNH4</accession>
<evidence type="ECO:0000313" key="1">
    <source>
        <dbReference type="EMBL" id="MXN48806.1"/>
    </source>
</evidence>